<dbReference type="InterPro" id="IPR007695">
    <property type="entry name" value="DNA_mismatch_repair_MutS-lik_N"/>
</dbReference>
<proteinExistence type="inferred from homology"/>
<feature type="coiled-coil region" evidence="8">
    <location>
        <begin position="722"/>
        <end position="749"/>
    </location>
</feature>
<feature type="region of interest" description="Disordered" evidence="9">
    <location>
        <begin position="1"/>
        <end position="145"/>
    </location>
</feature>
<dbReference type="InterPro" id="IPR017261">
    <property type="entry name" value="DNA_mismatch_repair_MutS/MSH"/>
</dbReference>
<dbReference type="PANTHER" id="PTHR11361">
    <property type="entry name" value="DNA MISMATCH REPAIR PROTEIN MUTS FAMILY MEMBER"/>
    <property type="match status" value="1"/>
</dbReference>
<dbReference type="CTD" id="2956"/>
<dbReference type="GO" id="GO:0006298">
    <property type="term" value="P:mismatch repair"/>
    <property type="evidence" value="ECO:0007669"/>
    <property type="project" value="InterPro"/>
</dbReference>
<dbReference type="InterPro" id="IPR036187">
    <property type="entry name" value="DNA_mismatch_repair_MutS_sf"/>
</dbReference>
<dbReference type="Gene3D" id="3.30.420.110">
    <property type="entry name" value="MutS, connector domain"/>
    <property type="match status" value="1"/>
</dbReference>
<dbReference type="SUPFAM" id="SSF52540">
    <property type="entry name" value="P-loop containing nucleoside triphosphate hydrolases"/>
    <property type="match status" value="1"/>
</dbReference>
<dbReference type="Proteomes" id="UP000019118">
    <property type="component" value="Unassembled WGS sequence"/>
</dbReference>
<dbReference type="FunFam" id="1.10.1420.10:FF:000005">
    <property type="entry name" value="DNA mismatch repair protein"/>
    <property type="match status" value="1"/>
</dbReference>
<dbReference type="GeneID" id="109543134"/>
<evidence type="ECO:0000256" key="8">
    <source>
        <dbReference type="SAM" id="Coils"/>
    </source>
</evidence>
<sequence length="1136" mass="128241">MSKKPTQSNTLFNYFSSPKTPVTPKANVESGIKSSSKDTTPTTRNENRPAGPKKDDSDEEIKFTAKRRRAALIDSDSEPENESPNKRKIAKLVKLPAKKQKYESSSEEPSGEDDCSSSEESREQKAADSTKRTSKSSSSKDSLMTSFGYTKTDENVELKTENVADSKVKKAKNKAGGETSLDSGWLHDTLPFLKPDKIRDAQRRPPSDPNYDPRTIYVPKDYLDSLTPAMRQWWILKSENMDAVLFFKVGKFYELYHMDAVVGVQQLGFSYMKGEFAHSGFPESAYGKMATTLIDKGFKVARVEQTETPEMMNERCKQLKKTTKFDKVVAREICQVTTKASCIYGAQMPEARSEIGTYLYAVAVKLNTDNSSRFGVCFIETSIGTFHISEFNDDKHCSKLLALFAEYPPGLILTERGSNYGPFKHLLSTHLKDVMQETMASKSQFYTAAATLETLFSECYFKNKEGAFEWPEAFQEFAEECNPKSQYELALRSLGAIHWFLKHSHLDIQLFSMRLFEKYEPVNLKSSSEHKHVERDYMVLDSTTINNLSLLGGKGTLQKTLDFCKTPFGKRLLPLWICRPLCNVEKINLRLDAVKELFENPQKLKACQEVLKTMPDLERQVAKIHTYGNKFCSTNHPDGRAILYEAKTYSKRKIIDLLKTLRGFEASQEIAGIFKGCESRLLRKITQFAPNGMNVDLKETLEFFKQAFDHTSAEKEGTIIPKRGVDQDYDDAENAIEEINKELGDYLKEQSKHFGCQLSYFGTDKKRFQLEVPENRTSRADGNYQLESQRKGGKPVKRFSTNRTRDLLYKMLKAEAERTKIVLDLNRRIFEKFSERYDQWQQVIHCLSMLDLLCSLAEYASSFSDDICKPNVLPFSAQPLISIENGKHPCAKNIENFVPNDTFMGTDNQAPLLLLTGPNMGGKSTLMRQVSIICIMAQMGSFVPATQCSLSLIDRVFTRLGASDDIVRGESTFFVELSEASTILKHASKESLLIIDELGRGTSTHDGNAIATAYVKKLMDMKCRTLFSTHYHTLVDNFVGNPEVQLGHMACLVENDNNETEESVTLLYKLAEGRCPKSFGFNAARLAGLPSQIVARARELSREIEAEDKCRSVLSKVFNTTANLAEVIGMISSLEV</sequence>
<evidence type="ECO:0000256" key="7">
    <source>
        <dbReference type="RuleBase" id="RU003756"/>
    </source>
</evidence>
<dbReference type="KEGG" id="dpa:109543134"/>
<evidence type="ECO:0000313" key="11">
    <source>
        <dbReference type="EnsemblMetazoa" id="XP_019768243.1"/>
    </source>
</evidence>
<dbReference type="InterPro" id="IPR016151">
    <property type="entry name" value="DNA_mismatch_repair_MutS_N"/>
</dbReference>
<dbReference type="PIRSF" id="PIRSF037677">
    <property type="entry name" value="DNA_mis_repair_Msh6"/>
    <property type="match status" value="1"/>
</dbReference>
<dbReference type="PANTHER" id="PTHR11361:SF148">
    <property type="entry name" value="DNA MISMATCH REPAIR PROTEIN MSH6"/>
    <property type="match status" value="1"/>
</dbReference>
<dbReference type="Pfam" id="PF05190">
    <property type="entry name" value="MutS_IV"/>
    <property type="match status" value="1"/>
</dbReference>
<feature type="compositionally biased region" description="Basic residues" evidence="9">
    <location>
        <begin position="86"/>
        <end position="99"/>
    </location>
</feature>
<evidence type="ECO:0000256" key="1">
    <source>
        <dbReference type="ARBA" id="ARBA00006271"/>
    </source>
</evidence>
<evidence type="ECO:0000256" key="3">
    <source>
        <dbReference type="ARBA" id="ARBA00022763"/>
    </source>
</evidence>
<evidence type="ECO:0000256" key="4">
    <source>
        <dbReference type="ARBA" id="ARBA00022840"/>
    </source>
</evidence>
<evidence type="ECO:0000256" key="9">
    <source>
        <dbReference type="SAM" id="MobiDB-lite"/>
    </source>
</evidence>
<dbReference type="GO" id="GO:0140664">
    <property type="term" value="F:ATP-dependent DNA damage sensor activity"/>
    <property type="evidence" value="ECO:0007669"/>
    <property type="project" value="InterPro"/>
</dbReference>
<dbReference type="SUPFAM" id="SSF48334">
    <property type="entry name" value="DNA repair protein MutS, domain III"/>
    <property type="match status" value="1"/>
</dbReference>
<feature type="compositionally biased region" description="Acidic residues" evidence="9">
    <location>
        <begin position="105"/>
        <end position="117"/>
    </location>
</feature>
<dbReference type="InterPro" id="IPR036678">
    <property type="entry name" value="MutS_con_dom_sf"/>
</dbReference>
<dbReference type="Pfam" id="PF01624">
    <property type="entry name" value="MutS_I"/>
    <property type="match status" value="1"/>
</dbReference>
<name>A0AAR5Q4R4_DENPD</name>
<reference evidence="11" key="2">
    <citation type="submission" date="2024-08" db="UniProtKB">
        <authorList>
            <consortium name="EnsemblMetazoa"/>
        </authorList>
    </citation>
    <scope>IDENTIFICATION</scope>
</reference>
<dbReference type="InterPro" id="IPR027417">
    <property type="entry name" value="P-loop_NTPase"/>
</dbReference>
<dbReference type="GO" id="GO:0005524">
    <property type="term" value="F:ATP binding"/>
    <property type="evidence" value="ECO:0007669"/>
    <property type="project" value="UniProtKB-UniRule"/>
</dbReference>
<dbReference type="Pfam" id="PF00488">
    <property type="entry name" value="MutS_V"/>
    <property type="match status" value="1"/>
</dbReference>
<keyword evidence="3 6" id="KW-0227">DNA damage</keyword>
<keyword evidence="4 6" id="KW-0067">ATP-binding</keyword>
<dbReference type="GO" id="GO:0030983">
    <property type="term" value="F:mismatched DNA binding"/>
    <property type="evidence" value="ECO:0007669"/>
    <property type="project" value="UniProtKB-UniRule"/>
</dbReference>
<keyword evidence="5 6" id="KW-0238">DNA-binding</keyword>
<dbReference type="InterPro" id="IPR007860">
    <property type="entry name" value="DNA_mmatch_repair_MutS_con_dom"/>
</dbReference>
<feature type="compositionally biased region" description="Basic and acidic residues" evidence="9">
    <location>
        <begin position="52"/>
        <end position="63"/>
    </location>
</feature>
<evidence type="ECO:0000256" key="6">
    <source>
        <dbReference type="PIRNR" id="PIRNR037677"/>
    </source>
</evidence>
<feature type="domain" description="DNA mismatch repair proteins mutS family" evidence="10">
    <location>
        <begin position="991"/>
        <end position="1007"/>
    </location>
</feature>
<feature type="compositionally biased region" description="Polar residues" evidence="9">
    <location>
        <begin position="32"/>
        <end position="44"/>
    </location>
</feature>
<dbReference type="InterPro" id="IPR007861">
    <property type="entry name" value="DNA_mismatch_repair_MutS_clamp"/>
</dbReference>
<evidence type="ECO:0000313" key="12">
    <source>
        <dbReference type="Proteomes" id="UP000019118"/>
    </source>
</evidence>
<dbReference type="SMART" id="SM00534">
    <property type="entry name" value="MUTSac"/>
    <property type="match status" value="1"/>
</dbReference>
<dbReference type="PROSITE" id="PS00486">
    <property type="entry name" value="DNA_MISMATCH_REPAIR_2"/>
    <property type="match status" value="1"/>
</dbReference>
<dbReference type="FunFam" id="3.40.1170.10:FF:000002">
    <property type="entry name" value="DNA mismatch repair protein"/>
    <property type="match status" value="1"/>
</dbReference>
<dbReference type="Pfam" id="PF05188">
    <property type="entry name" value="MutS_II"/>
    <property type="match status" value="1"/>
</dbReference>
<feature type="compositionally biased region" description="Basic and acidic residues" evidence="9">
    <location>
        <begin position="119"/>
        <end position="131"/>
    </location>
</feature>
<keyword evidence="12" id="KW-1185">Reference proteome</keyword>
<evidence type="ECO:0000256" key="5">
    <source>
        <dbReference type="ARBA" id="ARBA00023125"/>
    </source>
</evidence>
<dbReference type="EnsemblMetazoa" id="XM_019912684.1">
    <property type="protein sequence ID" value="XP_019768243.1"/>
    <property type="gene ID" value="LOC109543134"/>
</dbReference>
<dbReference type="SUPFAM" id="SSF55271">
    <property type="entry name" value="DNA repair protein MutS, domain I"/>
    <property type="match status" value="1"/>
</dbReference>
<evidence type="ECO:0000259" key="10">
    <source>
        <dbReference type="PROSITE" id="PS00486"/>
    </source>
</evidence>
<protein>
    <recommendedName>
        <fullName evidence="6">DNA mismatch repair protein</fullName>
    </recommendedName>
</protein>
<organism evidence="11 12">
    <name type="scientific">Dendroctonus ponderosae</name>
    <name type="common">Mountain pine beetle</name>
    <dbReference type="NCBI Taxonomy" id="77166"/>
    <lineage>
        <taxon>Eukaryota</taxon>
        <taxon>Metazoa</taxon>
        <taxon>Ecdysozoa</taxon>
        <taxon>Arthropoda</taxon>
        <taxon>Hexapoda</taxon>
        <taxon>Insecta</taxon>
        <taxon>Pterygota</taxon>
        <taxon>Neoptera</taxon>
        <taxon>Endopterygota</taxon>
        <taxon>Coleoptera</taxon>
        <taxon>Polyphaga</taxon>
        <taxon>Cucujiformia</taxon>
        <taxon>Curculionidae</taxon>
        <taxon>Scolytinae</taxon>
        <taxon>Dendroctonus</taxon>
    </lineage>
</organism>
<accession>A0AAR5Q4R4</accession>
<dbReference type="InterPro" id="IPR045076">
    <property type="entry name" value="MutS"/>
</dbReference>
<dbReference type="Gene3D" id="3.40.50.300">
    <property type="entry name" value="P-loop containing nucleotide triphosphate hydrolases"/>
    <property type="match status" value="1"/>
</dbReference>
<dbReference type="Pfam" id="PF05192">
    <property type="entry name" value="MutS_III"/>
    <property type="match status" value="1"/>
</dbReference>
<dbReference type="InterPro" id="IPR007696">
    <property type="entry name" value="DNA_mismatch_repair_MutS_core"/>
</dbReference>
<dbReference type="Gene3D" id="3.40.1170.10">
    <property type="entry name" value="DNA repair protein MutS, domain I"/>
    <property type="match status" value="1"/>
</dbReference>
<reference evidence="12" key="1">
    <citation type="journal article" date="2013" name="Genome Biol.">
        <title>Draft genome of the mountain pine beetle, Dendroctonus ponderosae Hopkins, a major forest pest.</title>
        <authorList>
            <person name="Keeling C.I."/>
            <person name="Yuen M.M."/>
            <person name="Liao N.Y."/>
            <person name="Docking T.R."/>
            <person name="Chan S.K."/>
            <person name="Taylor G.A."/>
            <person name="Palmquist D.L."/>
            <person name="Jackman S.D."/>
            <person name="Nguyen A."/>
            <person name="Li M."/>
            <person name="Henderson H."/>
            <person name="Janes J.K."/>
            <person name="Zhao Y."/>
            <person name="Pandoh P."/>
            <person name="Moore R."/>
            <person name="Sperling F.A."/>
            <person name="Huber D.P."/>
            <person name="Birol I."/>
            <person name="Jones S.J."/>
            <person name="Bohlmann J."/>
        </authorList>
    </citation>
    <scope>NUCLEOTIDE SEQUENCE</scope>
</reference>
<dbReference type="SMART" id="SM00533">
    <property type="entry name" value="MUTSd"/>
    <property type="match status" value="1"/>
</dbReference>
<keyword evidence="8" id="KW-0175">Coiled coil</keyword>
<dbReference type="InterPro" id="IPR000432">
    <property type="entry name" value="DNA_mismatch_repair_MutS_C"/>
</dbReference>
<keyword evidence="6 7" id="KW-0234">DNA repair</keyword>
<keyword evidence="2 6" id="KW-0547">Nucleotide-binding</keyword>
<evidence type="ECO:0000256" key="2">
    <source>
        <dbReference type="ARBA" id="ARBA00022741"/>
    </source>
</evidence>
<comment type="function">
    <text evidence="6 7">Component of the post-replicative DNA mismatch repair system (MMR).</text>
</comment>
<feature type="compositionally biased region" description="Polar residues" evidence="9">
    <location>
        <begin position="1"/>
        <end position="20"/>
    </location>
</feature>
<dbReference type="AlphaFoldDB" id="A0AAR5Q4R4"/>
<comment type="similarity">
    <text evidence="1 6 7">Belongs to the DNA mismatch repair MutS family.</text>
</comment>
<dbReference type="GO" id="GO:0032301">
    <property type="term" value="C:MutSalpha complex"/>
    <property type="evidence" value="ECO:0007669"/>
    <property type="project" value="TreeGrafter"/>
</dbReference>
<dbReference type="Gene3D" id="1.10.1420.10">
    <property type="match status" value="2"/>
</dbReference>